<dbReference type="EC" id="1.-.-.-" evidence="4"/>
<dbReference type="Proteomes" id="UP001596439">
    <property type="component" value="Unassembled WGS sequence"/>
</dbReference>
<comment type="caution">
    <text evidence="4">The sequence shown here is derived from an EMBL/GenBank/DDBJ whole genome shotgun (WGS) entry which is preliminary data.</text>
</comment>
<evidence type="ECO:0000313" key="5">
    <source>
        <dbReference type="Proteomes" id="UP001596439"/>
    </source>
</evidence>
<evidence type="ECO:0000259" key="3">
    <source>
        <dbReference type="Pfam" id="PF02525"/>
    </source>
</evidence>
<sequence length="192" mass="22068">MKTTIILAHPWHGSFNKSIMDTTIEQLVLKKKDYQIIDLNKDQFNPVLNESDLSLYSKGQSRDQLVNQYQKMLSDSDELVFIFPVWWFDVPAILKGFFDKVMLKNFAYVEESTGLKGLLTHIKKTTVITTSEVPTWYLRFLAGNPIKGTLIRGTFKGIGLKNVKWVNSSFTSSGKDRRRKKFLDKVAKSILV</sequence>
<gene>
    <name evidence="4" type="ORF">ACFQO8_10785</name>
</gene>
<dbReference type="InterPro" id="IPR029039">
    <property type="entry name" value="Flavoprotein-like_sf"/>
</dbReference>
<dbReference type="PANTHER" id="PTHR10204:SF34">
    <property type="entry name" value="NAD(P)H DEHYDROGENASE [QUINONE] 1 ISOFORM 1"/>
    <property type="match status" value="1"/>
</dbReference>
<evidence type="ECO:0000313" key="4">
    <source>
        <dbReference type="EMBL" id="MFC7390626.1"/>
    </source>
</evidence>
<feature type="domain" description="Flavodoxin-like fold" evidence="3">
    <location>
        <begin position="1"/>
        <end position="185"/>
    </location>
</feature>
<name>A0ABW2PMI1_9BACL</name>
<evidence type="ECO:0000256" key="2">
    <source>
        <dbReference type="ARBA" id="ARBA00023002"/>
    </source>
</evidence>
<comment type="similarity">
    <text evidence="1">Belongs to the NAD(P)H dehydrogenase (quinone) family.</text>
</comment>
<dbReference type="EMBL" id="JBHTCE010000002">
    <property type="protein sequence ID" value="MFC7390626.1"/>
    <property type="molecule type" value="Genomic_DNA"/>
</dbReference>
<dbReference type="Gene3D" id="3.40.50.360">
    <property type="match status" value="1"/>
</dbReference>
<organism evidence="4 5">
    <name type="scientific">Exiguobacterium aestuarii</name>
    <dbReference type="NCBI Taxonomy" id="273527"/>
    <lineage>
        <taxon>Bacteria</taxon>
        <taxon>Bacillati</taxon>
        <taxon>Bacillota</taxon>
        <taxon>Bacilli</taxon>
        <taxon>Bacillales</taxon>
        <taxon>Bacillales Family XII. Incertae Sedis</taxon>
        <taxon>Exiguobacterium</taxon>
    </lineage>
</organism>
<keyword evidence="2 4" id="KW-0560">Oxidoreductase</keyword>
<reference evidence="5" key="1">
    <citation type="journal article" date="2019" name="Int. J. Syst. Evol. Microbiol.">
        <title>The Global Catalogue of Microorganisms (GCM) 10K type strain sequencing project: providing services to taxonomists for standard genome sequencing and annotation.</title>
        <authorList>
            <consortium name="The Broad Institute Genomics Platform"/>
            <consortium name="The Broad Institute Genome Sequencing Center for Infectious Disease"/>
            <person name="Wu L."/>
            <person name="Ma J."/>
        </authorList>
    </citation>
    <scope>NUCLEOTIDE SEQUENCE [LARGE SCALE GENOMIC DNA]</scope>
    <source>
        <strain evidence="5">CCUG 55590</strain>
    </source>
</reference>
<dbReference type="Pfam" id="PF02525">
    <property type="entry name" value="Flavodoxin_2"/>
    <property type="match status" value="1"/>
</dbReference>
<dbReference type="InterPro" id="IPR051545">
    <property type="entry name" value="NAD(P)H_dehydrogenase_qn"/>
</dbReference>
<evidence type="ECO:0000256" key="1">
    <source>
        <dbReference type="ARBA" id="ARBA00006252"/>
    </source>
</evidence>
<dbReference type="SUPFAM" id="SSF52218">
    <property type="entry name" value="Flavoproteins"/>
    <property type="match status" value="1"/>
</dbReference>
<proteinExistence type="inferred from homology"/>
<dbReference type="EC" id="1.6.99.-" evidence="4"/>
<accession>A0ABW2PMI1</accession>
<dbReference type="RefSeq" id="WP_214696558.1">
    <property type="nucleotide sequence ID" value="NZ_JANIEL010000029.1"/>
</dbReference>
<protein>
    <submittedName>
        <fullName evidence="4">NAD(P)H-dependent oxidoreductase</fullName>
        <ecNumber evidence="4">1.-.-.-</ecNumber>
        <ecNumber evidence="4">1.6.99.-</ecNumber>
    </submittedName>
</protein>
<dbReference type="GO" id="GO:0016491">
    <property type="term" value="F:oxidoreductase activity"/>
    <property type="evidence" value="ECO:0007669"/>
    <property type="project" value="UniProtKB-KW"/>
</dbReference>
<dbReference type="PANTHER" id="PTHR10204">
    <property type="entry name" value="NAD P H OXIDOREDUCTASE-RELATED"/>
    <property type="match status" value="1"/>
</dbReference>
<dbReference type="InterPro" id="IPR003680">
    <property type="entry name" value="Flavodoxin_fold"/>
</dbReference>
<keyword evidence="5" id="KW-1185">Reference proteome</keyword>